<sequence>MATSSAAADAAQEDRRAEERAVLAERLRRSLATVVEDNNDLREYNATLKKSQSQLLERTTELSELVDRLRGELSNAAAANARLKRDLADTKQALERETAQAGSLSSELNAYRETEGAIATALAAVTAKGSGGASPGADGSAPVGEDGVPAWLEAEARAGGEARARSLKLQVLALRQALFRVARKAVSRGADSAQVADYISEAVDGGDAAAAAAAAAAELGGAAAAAAAPSPGSLTTSAAATAAGGDSAGGDAAAQPAIASEGGAAQAAAGRLAAAAVSGERTGAKARAGDPTPRSALAPAAADGQGAAAGRAEEREEEDVVEEEEEEASGDDGDVVMPPAPIDVVHATVEDEDTPKTQTPLSDQGDASTNAAVGLLGMVLAPPIVLADALAAVSEAFFGAEEDEEGFEED</sequence>
<dbReference type="OrthoDB" id="10537864at2759"/>
<feature type="compositionally biased region" description="Polar residues" evidence="2">
    <location>
        <begin position="356"/>
        <end position="367"/>
    </location>
</feature>
<reference evidence="3" key="2">
    <citation type="submission" date="2021-01" db="EMBL/GenBank/DDBJ databases">
        <authorList>
            <person name="Corre E."/>
            <person name="Pelletier E."/>
            <person name="Niang G."/>
            <person name="Scheremetjew M."/>
            <person name="Finn R."/>
            <person name="Kale V."/>
            <person name="Holt S."/>
            <person name="Cochrane G."/>
            <person name="Meng A."/>
            <person name="Brown T."/>
            <person name="Cohen L."/>
        </authorList>
    </citation>
    <scope>NUCLEOTIDE SEQUENCE</scope>
    <source>
        <strain evidence="3">E4-10</strain>
    </source>
</reference>
<reference evidence="4 5" key="1">
    <citation type="submission" date="2019-07" db="EMBL/GenBank/DDBJ databases">
        <title>Genomes of Cafeteria roenbergensis.</title>
        <authorList>
            <person name="Fischer M.G."/>
            <person name="Hackl T."/>
            <person name="Roman M."/>
        </authorList>
    </citation>
    <scope>NUCLEOTIDE SEQUENCE [LARGE SCALE GENOMIC DNA]</scope>
    <source>
        <strain evidence="4 5">E4-10P</strain>
    </source>
</reference>
<evidence type="ECO:0000256" key="2">
    <source>
        <dbReference type="SAM" id="MobiDB-lite"/>
    </source>
</evidence>
<accession>A0A5A8EGF9</accession>
<evidence type="ECO:0000313" key="5">
    <source>
        <dbReference type="Proteomes" id="UP000322899"/>
    </source>
</evidence>
<keyword evidence="1" id="KW-0175">Coiled coil</keyword>
<gene>
    <name evidence="3" type="ORF">CROE0942_LOCUS358</name>
    <name evidence="4" type="ORF">FNF27_01883</name>
</gene>
<feature type="region of interest" description="Disordered" evidence="2">
    <location>
        <begin position="227"/>
        <end position="253"/>
    </location>
</feature>
<feature type="coiled-coil region" evidence="1">
    <location>
        <begin position="66"/>
        <end position="114"/>
    </location>
</feature>
<feature type="region of interest" description="Disordered" evidence="2">
    <location>
        <begin position="281"/>
        <end position="367"/>
    </location>
</feature>
<dbReference type="AlphaFoldDB" id="A0A5A8EGF9"/>
<feature type="compositionally biased region" description="Low complexity" evidence="2">
    <location>
        <begin position="300"/>
        <end position="310"/>
    </location>
</feature>
<organism evidence="4 5">
    <name type="scientific">Cafeteria roenbergensis</name>
    <name type="common">Marine flagellate</name>
    <dbReference type="NCBI Taxonomy" id="33653"/>
    <lineage>
        <taxon>Eukaryota</taxon>
        <taxon>Sar</taxon>
        <taxon>Stramenopiles</taxon>
        <taxon>Bigyra</taxon>
        <taxon>Opalozoa</taxon>
        <taxon>Bicosoecida</taxon>
        <taxon>Cafeteriaceae</taxon>
        <taxon>Cafeteria</taxon>
    </lineage>
</organism>
<evidence type="ECO:0000313" key="4">
    <source>
        <dbReference type="EMBL" id="KAA0176602.1"/>
    </source>
</evidence>
<dbReference type="EMBL" id="VLTO01000007">
    <property type="protein sequence ID" value="KAA0176602.1"/>
    <property type="molecule type" value="Genomic_DNA"/>
</dbReference>
<dbReference type="Proteomes" id="UP000322899">
    <property type="component" value="Unassembled WGS sequence"/>
</dbReference>
<proteinExistence type="predicted"/>
<evidence type="ECO:0000313" key="3">
    <source>
        <dbReference type="EMBL" id="CAD8556026.1"/>
    </source>
</evidence>
<dbReference type="EMBL" id="HBET01000493">
    <property type="protein sequence ID" value="CAD8556026.1"/>
    <property type="molecule type" value="Transcribed_RNA"/>
</dbReference>
<protein>
    <submittedName>
        <fullName evidence="4">Uncharacterized protein</fullName>
    </submittedName>
</protein>
<feature type="compositionally biased region" description="Acidic residues" evidence="2">
    <location>
        <begin position="315"/>
        <end position="334"/>
    </location>
</feature>
<name>A0A5A8EGF9_CAFRO</name>
<evidence type="ECO:0000256" key="1">
    <source>
        <dbReference type="SAM" id="Coils"/>
    </source>
</evidence>